<evidence type="ECO:0008006" key="9">
    <source>
        <dbReference type="Google" id="ProtNLM"/>
    </source>
</evidence>
<proteinExistence type="inferred from homology"/>
<accession>A0AAV5SJ03</accession>
<evidence type="ECO:0000256" key="4">
    <source>
        <dbReference type="ARBA" id="ARBA00022989"/>
    </source>
</evidence>
<reference evidence="7" key="1">
    <citation type="submission" date="2023-10" db="EMBL/GenBank/DDBJ databases">
        <title>Genome assembly of Pristionchus species.</title>
        <authorList>
            <person name="Yoshida K."/>
            <person name="Sommer R.J."/>
        </authorList>
    </citation>
    <scope>NUCLEOTIDE SEQUENCE</scope>
    <source>
        <strain evidence="7">RS0144</strain>
    </source>
</reference>
<keyword evidence="5 6" id="KW-0472">Membrane</keyword>
<evidence type="ECO:0000256" key="6">
    <source>
        <dbReference type="SAM" id="Phobius"/>
    </source>
</evidence>
<name>A0AAV5SJ03_9BILA</name>
<dbReference type="Pfam" id="PF10317">
    <property type="entry name" value="7TM_GPCR_Srd"/>
    <property type="match status" value="1"/>
</dbReference>
<evidence type="ECO:0000313" key="8">
    <source>
        <dbReference type="Proteomes" id="UP001432027"/>
    </source>
</evidence>
<evidence type="ECO:0000256" key="2">
    <source>
        <dbReference type="ARBA" id="ARBA00009166"/>
    </source>
</evidence>
<comment type="caution">
    <text evidence="7">The sequence shown here is derived from an EMBL/GenBank/DDBJ whole genome shotgun (WGS) entry which is preliminary data.</text>
</comment>
<evidence type="ECO:0000256" key="3">
    <source>
        <dbReference type="ARBA" id="ARBA00022692"/>
    </source>
</evidence>
<dbReference type="Proteomes" id="UP001432027">
    <property type="component" value="Unassembled WGS sequence"/>
</dbReference>
<feature type="transmembrane region" description="Helical" evidence="6">
    <location>
        <begin position="36"/>
        <end position="61"/>
    </location>
</feature>
<keyword evidence="3 6" id="KW-0812">Transmembrane</keyword>
<dbReference type="InterPro" id="IPR050920">
    <property type="entry name" value="Nematode_rcpt-like_delta"/>
</dbReference>
<feature type="transmembrane region" description="Helical" evidence="6">
    <location>
        <begin position="12"/>
        <end position="30"/>
    </location>
</feature>
<keyword evidence="4 6" id="KW-1133">Transmembrane helix</keyword>
<dbReference type="PANTHER" id="PTHR22945">
    <property type="entry name" value="SERPENTINE RECEPTOR, CLASS D DELTA"/>
    <property type="match status" value="1"/>
</dbReference>
<evidence type="ECO:0000313" key="7">
    <source>
        <dbReference type="EMBL" id="GMS82607.1"/>
    </source>
</evidence>
<protein>
    <recommendedName>
        <fullName evidence="9">G protein-coupled receptor</fullName>
    </recommendedName>
</protein>
<comment type="similarity">
    <text evidence="2">Belongs to the nematode receptor-like protein srd family.</text>
</comment>
<keyword evidence="8" id="KW-1185">Reference proteome</keyword>
<gene>
    <name evidence="7" type="ORF">PENTCL1PPCAC_4782</name>
</gene>
<dbReference type="PANTHER" id="PTHR22945:SF40">
    <property type="entry name" value="SERPENTINE RECEPTOR, CLASS D (DELTA)-RELATED"/>
    <property type="match status" value="1"/>
</dbReference>
<sequence>LFPEIIRIIHDISCSCAILFNTILVIFIATKTPDKLSSYSIIILNFALNESATAAISLFIFNRCVVFSLSVNKSYRAMDAALICTPTGSSRLCFFGSAFLASGHSHVYVLLGYSCCYRLFAITY</sequence>
<dbReference type="EMBL" id="BTSX01000002">
    <property type="protein sequence ID" value="GMS82607.1"/>
    <property type="molecule type" value="Genomic_DNA"/>
</dbReference>
<feature type="non-terminal residue" evidence="7">
    <location>
        <position position="1"/>
    </location>
</feature>
<evidence type="ECO:0000256" key="5">
    <source>
        <dbReference type="ARBA" id="ARBA00023136"/>
    </source>
</evidence>
<dbReference type="GO" id="GO:0016020">
    <property type="term" value="C:membrane"/>
    <property type="evidence" value="ECO:0007669"/>
    <property type="project" value="UniProtKB-SubCell"/>
</dbReference>
<organism evidence="7 8">
    <name type="scientific">Pristionchus entomophagus</name>
    <dbReference type="NCBI Taxonomy" id="358040"/>
    <lineage>
        <taxon>Eukaryota</taxon>
        <taxon>Metazoa</taxon>
        <taxon>Ecdysozoa</taxon>
        <taxon>Nematoda</taxon>
        <taxon>Chromadorea</taxon>
        <taxon>Rhabditida</taxon>
        <taxon>Rhabditina</taxon>
        <taxon>Diplogasteromorpha</taxon>
        <taxon>Diplogasteroidea</taxon>
        <taxon>Neodiplogasteridae</taxon>
        <taxon>Pristionchus</taxon>
    </lineage>
</organism>
<evidence type="ECO:0000256" key="1">
    <source>
        <dbReference type="ARBA" id="ARBA00004141"/>
    </source>
</evidence>
<dbReference type="AlphaFoldDB" id="A0AAV5SJ03"/>
<dbReference type="InterPro" id="IPR019421">
    <property type="entry name" value="7TM_GPCR_serpentine_rcpt_Srd"/>
</dbReference>
<feature type="non-terminal residue" evidence="7">
    <location>
        <position position="124"/>
    </location>
</feature>
<comment type="subcellular location">
    <subcellularLocation>
        <location evidence="1">Membrane</location>
        <topology evidence="1">Multi-pass membrane protein</topology>
    </subcellularLocation>
</comment>